<dbReference type="InterPro" id="IPR036196">
    <property type="entry name" value="Ptyr_pPase_sf"/>
</dbReference>
<accession>A0ABW8AEF3</accession>
<reference evidence="2 3" key="1">
    <citation type="submission" date="2024-10" db="EMBL/GenBank/DDBJ databases">
        <title>The Natural Products Discovery Center: Release of the First 8490 Sequenced Strains for Exploring Actinobacteria Biosynthetic Diversity.</title>
        <authorList>
            <person name="Kalkreuter E."/>
            <person name="Kautsar S.A."/>
            <person name="Yang D."/>
            <person name="Bader C.D."/>
            <person name="Teijaro C.N."/>
            <person name="Fluegel L."/>
            <person name="Davis C.M."/>
            <person name="Simpson J.R."/>
            <person name="Lauterbach L."/>
            <person name="Steele A.D."/>
            <person name="Gui C."/>
            <person name="Meng S."/>
            <person name="Li G."/>
            <person name="Viehrig K."/>
            <person name="Ye F."/>
            <person name="Su P."/>
            <person name="Kiefer A.F."/>
            <person name="Nichols A."/>
            <person name="Cepeda A.J."/>
            <person name="Yan W."/>
            <person name="Fan B."/>
            <person name="Jiang Y."/>
            <person name="Adhikari A."/>
            <person name="Zheng C.-J."/>
            <person name="Schuster L."/>
            <person name="Cowan T.M."/>
            <person name="Smanski M.J."/>
            <person name="Chevrette M.G."/>
            <person name="De Carvalho L.P.S."/>
            <person name="Shen B."/>
        </authorList>
    </citation>
    <scope>NUCLEOTIDE SEQUENCE [LARGE SCALE GENOMIC DNA]</scope>
    <source>
        <strain evidence="2 3">NPDC049503</strain>
    </source>
</reference>
<gene>
    <name evidence="2" type="ORF">ACIBP5_33100</name>
</gene>
<protein>
    <recommendedName>
        <fullName evidence="4">Protein-tyrosine-phosphatase</fullName>
    </recommendedName>
</protein>
<organism evidence="2 3">
    <name type="scientific">Nonomuraea indica</name>
    <dbReference type="NCBI Taxonomy" id="1581193"/>
    <lineage>
        <taxon>Bacteria</taxon>
        <taxon>Bacillati</taxon>
        <taxon>Actinomycetota</taxon>
        <taxon>Actinomycetes</taxon>
        <taxon>Streptosporangiales</taxon>
        <taxon>Streptosporangiaceae</taxon>
        <taxon>Nonomuraea</taxon>
    </lineage>
</organism>
<evidence type="ECO:0000313" key="2">
    <source>
        <dbReference type="EMBL" id="MFI7444837.1"/>
    </source>
</evidence>
<feature type="region of interest" description="Disordered" evidence="1">
    <location>
        <begin position="1"/>
        <end position="24"/>
    </location>
</feature>
<comment type="caution">
    <text evidence="2">The sequence shown here is derived from an EMBL/GenBank/DDBJ whole genome shotgun (WGS) entry which is preliminary data.</text>
</comment>
<dbReference type="Proteomes" id="UP001612928">
    <property type="component" value="Unassembled WGS sequence"/>
</dbReference>
<name>A0ABW8AEF3_9ACTN</name>
<proteinExistence type="predicted"/>
<sequence length="52" mass="5898">MPPRRRRPGGAWRPRVPWQLDDPAGQGVEAVRAIRDDIRSRVSRLLSEPLPG</sequence>
<keyword evidence="3" id="KW-1185">Reference proteome</keyword>
<evidence type="ECO:0000256" key="1">
    <source>
        <dbReference type="SAM" id="MobiDB-lite"/>
    </source>
</evidence>
<evidence type="ECO:0000313" key="3">
    <source>
        <dbReference type="Proteomes" id="UP001612928"/>
    </source>
</evidence>
<dbReference type="SUPFAM" id="SSF52788">
    <property type="entry name" value="Phosphotyrosine protein phosphatases I"/>
    <property type="match status" value="1"/>
</dbReference>
<feature type="compositionally biased region" description="Low complexity" evidence="1">
    <location>
        <begin position="9"/>
        <end position="18"/>
    </location>
</feature>
<dbReference type="RefSeq" id="WP_397025132.1">
    <property type="nucleotide sequence ID" value="NZ_JBITMB010000009.1"/>
</dbReference>
<dbReference type="EMBL" id="JBITMB010000009">
    <property type="protein sequence ID" value="MFI7444837.1"/>
    <property type="molecule type" value="Genomic_DNA"/>
</dbReference>
<evidence type="ECO:0008006" key="4">
    <source>
        <dbReference type="Google" id="ProtNLM"/>
    </source>
</evidence>